<evidence type="ECO:0000313" key="6">
    <source>
        <dbReference type="EMBL" id="NJB65203.1"/>
    </source>
</evidence>
<dbReference type="SMART" id="SM00829">
    <property type="entry name" value="PKS_ER"/>
    <property type="match status" value="1"/>
</dbReference>
<dbReference type="EC" id="1.1.1.4" evidence="6"/>
<evidence type="ECO:0000256" key="4">
    <source>
        <dbReference type="RuleBase" id="RU361277"/>
    </source>
</evidence>
<dbReference type="Pfam" id="PF00107">
    <property type="entry name" value="ADH_zinc_N"/>
    <property type="match status" value="1"/>
</dbReference>
<dbReference type="InterPro" id="IPR002328">
    <property type="entry name" value="ADH_Zn_CS"/>
</dbReference>
<dbReference type="InterPro" id="IPR050129">
    <property type="entry name" value="Zn_alcohol_dh"/>
</dbReference>
<accession>A0ABX0WR14</accession>
<dbReference type="Gene3D" id="3.40.50.720">
    <property type="entry name" value="NAD(P)-binding Rossmann-like Domain"/>
    <property type="match status" value="1"/>
</dbReference>
<dbReference type="EC" id="1.1.1.303" evidence="6"/>
<evidence type="ECO:0000256" key="1">
    <source>
        <dbReference type="ARBA" id="ARBA00022723"/>
    </source>
</evidence>
<organism evidence="6 7">
    <name type="scientific">Paenalcaligenes hominis</name>
    <dbReference type="NCBI Taxonomy" id="643674"/>
    <lineage>
        <taxon>Bacteria</taxon>
        <taxon>Pseudomonadati</taxon>
        <taxon>Pseudomonadota</taxon>
        <taxon>Betaproteobacteria</taxon>
        <taxon>Burkholderiales</taxon>
        <taxon>Alcaligenaceae</taxon>
        <taxon>Paenalcaligenes</taxon>
    </lineage>
</organism>
<keyword evidence="1 4" id="KW-0479">Metal-binding</keyword>
<dbReference type="PANTHER" id="PTHR43401:SF2">
    <property type="entry name" value="L-THREONINE 3-DEHYDROGENASE"/>
    <property type="match status" value="1"/>
</dbReference>
<dbReference type="Gene3D" id="3.90.180.10">
    <property type="entry name" value="Medium-chain alcohol dehydrogenases, catalytic domain"/>
    <property type="match status" value="1"/>
</dbReference>
<dbReference type="SUPFAM" id="SSF51735">
    <property type="entry name" value="NAD(P)-binding Rossmann-fold domains"/>
    <property type="match status" value="1"/>
</dbReference>
<dbReference type="InterPro" id="IPR011032">
    <property type="entry name" value="GroES-like_sf"/>
</dbReference>
<dbReference type="PROSITE" id="PS00059">
    <property type="entry name" value="ADH_ZINC"/>
    <property type="match status" value="1"/>
</dbReference>
<keyword evidence="3 6" id="KW-0560">Oxidoreductase</keyword>
<dbReference type="InterPro" id="IPR013149">
    <property type="entry name" value="ADH-like_C"/>
</dbReference>
<evidence type="ECO:0000256" key="3">
    <source>
        <dbReference type="ARBA" id="ARBA00023002"/>
    </source>
</evidence>
<protein>
    <submittedName>
        <fullName evidence="6">(R,R)-butanediol dehydrogenase/meso-butanediol dehydrogenase/diacetyl reductase</fullName>
        <ecNumber evidence="6">1.1.1.-</ecNumber>
        <ecNumber evidence="6">1.1.1.303</ecNumber>
        <ecNumber evidence="6">1.1.1.4</ecNumber>
    </submittedName>
</protein>
<comment type="cofactor">
    <cofactor evidence="4">
        <name>Zn(2+)</name>
        <dbReference type="ChEBI" id="CHEBI:29105"/>
    </cofactor>
</comment>
<dbReference type="PANTHER" id="PTHR43401">
    <property type="entry name" value="L-THREONINE 3-DEHYDROGENASE"/>
    <property type="match status" value="1"/>
</dbReference>
<feature type="domain" description="Enoyl reductase (ER)" evidence="5">
    <location>
        <begin position="9"/>
        <end position="333"/>
    </location>
</feature>
<dbReference type="EC" id="1.1.1.-" evidence="6"/>
<dbReference type="EMBL" id="JAATIZ010000003">
    <property type="protein sequence ID" value="NJB65203.1"/>
    <property type="molecule type" value="Genomic_DNA"/>
</dbReference>
<keyword evidence="2 4" id="KW-0862">Zinc</keyword>
<comment type="caution">
    <text evidence="6">The sequence shown here is derived from an EMBL/GenBank/DDBJ whole genome shotgun (WGS) entry which is preliminary data.</text>
</comment>
<comment type="similarity">
    <text evidence="4">Belongs to the zinc-containing alcohol dehydrogenase family.</text>
</comment>
<dbReference type="Pfam" id="PF08240">
    <property type="entry name" value="ADH_N"/>
    <property type="match status" value="1"/>
</dbReference>
<evidence type="ECO:0000259" key="5">
    <source>
        <dbReference type="SMART" id="SM00829"/>
    </source>
</evidence>
<dbReference type="InterPro" id="IPR036291">
    <property type="entry name" value="NAD(P)-bd_dom_sf"/>
</dbReference>
<evidence type="ECO:0000313" key="7">
    <source>
        <dbReference type="Proteomes" id="UP000783934"/>
    </source>
</evidence>
<dbReference type="Proteomes" id="UP000783934">
    <property type="component" value="Unassembled WGS sequence"/>
</dbReference>
<dbReference type="GO" id="GO:0000721">
    <property type="term" value="F:(R,R)-butanediol dehydrogenase activity"/>
    <property type="evidence" value="ECO:0007669"/>
    <property type="project" value="UniProtKB-EC"/>
</dbReference>
<dbReference type="GO" id="GO:0052587">
    <property type="term" value="F:diacetyl reductase ((R)-acetoin forming) (NAD+) activity"/>
    <property type="evidence" value="ECO:0007669"/>
    <property type="project" value="UniProtKB-EC"/>
</dbReference>
<reference evidence="6 7" key="1">
    <citation type="submission" date="2020-03" db="EMBL/GenBank/DDBJ databases">
        <title>Genomic Encyclopedia of Type Strains, Phase IV (KMG-IV): sequencing the most valuable type-strain genomes for metagenomic binning, comparative biology and taxonomic classification.</title>
        <authorList>
            <person name="Goeker M."/>
        </authorList>
    </citation>
    <scope>NUCLEOTIDE SEQUENCE [LARGE SCALE GENOMIC DNA]</scope>
    <source>
        <strain evidence="6 7">DSM 26613</strain>
    </source>
</reference>
<evidence type="ECO:0000256" key="2">
    <source>
        <dbReference type="ARBA" id="ARBA00022833"/>
    </source>
</evidence>
<name>A0ABX0WR14_9BURK</name>
<keyword evidence="7" id="KW-1185">Reference proteome</keyword>
<dbReference type="InterPro" id="IPR020843">
    <property type="entry name" value="ER"/>
</dbReference>
<dbReference type="SUPFAM" id="SSF50129">
    <property type="entry name" value="GroES-like"/>
    <property type="match status" value="1"/>
</dbReference>
<gene>
    <name evidence="6" type="ORF">GGR41_001452</name>
</gene>
<proteinExistence type="inferred from homology"/>
<dbReference type="InterPro" id="IPR013154">
    <property type="entry name" value="ADH-like_N"/>
</dbReference>
<sequence length="337" mass="36282">MMQAAIFEGFGKPLRVEKIPAPTPASDEVILAVKRCGICGSDLHMTEDPTFNLQPGSVLGHEFAGEIIALGKDVTHLKIGQQVAVMPYHSCGHCAQCLARNPAWCSEMALMGGGYGEFAAVAARLCIPLPAETDFETGALVEPLAIALHGVRKSGLQPGQDIIVYGAGPIGLAVVFWARRFGARKIIVEDIKPERANQALELGANHFVCAPQLPTETTAAKLGNQGADIVFDCAGVPGLIAQAIPLLRPQGTLLILGLCTKPDSFIPFEALSKELRIQTAVFFNQQEYESTLDMLTAMPVLIDIFINKRTSLHTLPALFETLKSNSPYCKVMICHEH</sequence>
<dbReference type="RefSeq" id="WP_209279779.1">
    <property type="nucleotide sequence ID" value="NZ_BMCQ01000006.1"/>
</dbReference>